<feature type="region of interest" description="Disordered" evidence="1">
    <location>
        <begin position="108"/>
        <end position="135"/>
    </location>
</feature>
<feature type="compositionally biased region" description="Basic and acidic residues" evidence="1">
    <location>
        <begin position="114"/>
        <end position="127"/>
    </location>
</feature>
<organism evidence="3 4">
    <name type="scientific">Handroanthus impetiginosus</name>
    <dbReference type="NCBI Taxonomy" id="429701"/>
    <lineage>
        <taxon>Eukaryota</taxon>
        <taxon>Viridiplantae</taxon>
        <taxon>Streptophyta</taxon>
        <taxon>Embryophyta</taxon>
        <taxon>Tracheophyta</taxon>
        <taxon>Spermatophyta</taxon>
        <taxon>Magnoliopsida</taxon>
        <taxon>eudicotyledons</taxon>
        <taxon>Gunneridae</taxon>
        <taxon>Pentapetalae</taxon>
        <taxon>asterids</taxon>
        <taxon>lamiids</taxon>
        <taxon>Lamiales</taxon>
        <taxon>Bignoniaceae</taxon>
        <taxon>Crescentiina</taxon>
        <taxon>Tabebuia alliance</taxon>
        <taxon>Handroanthus</taxon>
    </lineage>
</organism>
<dbReference type="GO" id="GO:0072354">
    <property type="term" value="F:histone H3T3 kinase activity"/>
    <property type="evidence" value="ECO:0007669"/>
    <property type="project" value="TreeGrafter"/>
</dbReference>
<dbReference type="GO" id="GO:0000278">
    <property type="term" value="P:mitotic cell cycle"/>
    <property type="evidence" value="ECO:0007669"/>
    <property type="project" value="TreeGrafter"/>
</dbReference>
<keyword evidence="3" id="KW-0808">Transferase</keyword>
<gene>
    <name evidence="3" type="ORF">CDL12_25554</name>
</gene>
<feature type="region of interest" description="Disordered" evidence="1">
    <location>
        <begin position="25"/>
        <end position="89"/>
    </location>
</feature>
<keyword evidence="2" id="KW-0732">Signal</keyword>
<reference evidence="4" key="1">
    <citation type="journal article" date="2018" name="Gigascience">
        <title>Genome assembly of the Pink Ipe (Handroanthus impetiginosus, Bignoniaceae), a highly valued, ecologically keystone Neotropical timber forest tree.</title>
        <authorList>
            <person name="Silva-Junior O.B."/>
            <person name="Grattapaglia D."/>
            <person name="Novaes E."/>
            <person name="Collevatti R.G."/>
        </authorList>
    </citation>
    <scope>NUCLEOTIDE SEQUENCE [LARGE SCALE GENOMIC DNA]</scope>
    <source>
        <strain evidence="4">cv. UFG-1</strain>
    </source>
</reference>
<evidence type="ECO:0000256" key="2">
    <source>
        <dbReference type="SAM" id="SignalP"/>
    </source>
</evidence>
<sequence>MSAAQALVFPAMALDLLATVHFLDRKQSNSSSENESLEPTKRVSWNRSLSTRGRTSIAATASVDQPKQRKPRRNAKPPLPRGEAIQPANYDKERAYFQEVDAFELLQECPSPEKPAKRTPGKDHLEVRSSSSSAQQELNSILNNKLLTGMPIQETCEDIKSAVNKSSLTSRSSSLDGHDRNSFSALLTACRQSVLSTLTDMLLSLSYWDRENITKVGEGTYAEAFKVGSNVWKIVPFDGYVQVNGEMQKKSEELLKEVVLARTLNNLRGHGGDVSNACTTFIQTIDLRVCQGCYDSALISAWEAWDAENGSDNDNPKVYPADQLRKLFSVLCCFCSRTRW</sequence>
<dbReference type="GO" id="GO:0035556">
    <property type="term" value="P:intracellular signal transduction"/>
    <property type="evidence" value="ECO:0007669"/>
    <property type="project" value="TreeGrafter"/>
</dbReference>
<feature type="signal peptide" evidence="2">
    <location>
        <begin position="1"/>
        <end position="18"/>
    </location>
</feature>
<feature type="compositionally biased region" description="Polar residues" evidence="1">
    <location>
        <begin position="43"/>
        <end position="65"/>
    </location>
</feature>
<evidence type="ECO:0000256" key="1">
    <source>
        <dbReference type="SAM" id="MobiDB-lite"/>
    </source>
</evidence>
<dbReference type="EMBL" id="NKXS01006158">
    <property type="protein sequence ID" value="PIN01932.1"/>
    <property type="molecule type" value="Genomic_DNA"/>
</dbReference>
<feature type="chain" id="PRO_5013836271" evidence="2">
    <location>
        <begin position="19"/>
        <end position="340"/>
    </location>
</feature>
<name>A0A2G9G9N2_9LAMI</name>
<dbReference type="PANTHER" id="PTHR24419:SF18">
    <property type="entry name" value="SERINE_THREONINE-PROTEIN KINASE HASPIN"/>
    <property type="match status" value="1"/>
</dbReference>
<keyword evidence="3" id="KW-0723">Serine/threonine-protein kinase</keyword>
<dbReference type="STRING" id="429701.A0A2G9G9N2"/>
<dbReference type="AlphaFoldDB" id="A0A2G9G9N2"/>
<comment type="caution">
    <text evidence="3">The sequence shown here is derived from an EMBL/GenBank/DDBJ whole genome shotgun (WGS) entry which is preliminary data.</text>
</comment>
<dbReference type="Gene3D" id="3.30.200.20">
    <property type="entry name" value="Phosphorylase Kinase, domain 1"/>
    <property type="match status" value="1"/>
</dbReference>
<dbReference type="EC" id="2.7.11.1" evidence="3"/>
<dbReference type="PANTHER" id="PTHR24419">
    <property type="entry name" value="INTERLEUKIN-1 RECEPTOR-ASSOCIATED KINASE"/>
    <property type="match status" value="1"/>
</dbReference>
<accession>A0A2G9G9N2</accession>
<evidence type="ECO:0000313" key="4">
    <source>
        <dbReference type="Proteomes" id="UP000231279"/>
    </source>
</evidence>
<dbReference type="OrthoDB" id="21018at2759"/>
<dbReference type="Proteomes" id="UP000231279">
    <property type="component" value="Unassembled WGS sequence"/>
</dbReference>
<keyword evidence="3" id="KW-0418">Kinase</keyword>
<evidence type="ECO:0000313" key="3">
    <source>
        <dbReference type="EMBL" id="PIN01932.1"/>
    </source>
</evidence>
<proteinExistence type="predicted"/>
<dbReference type="GO" id="GO:0005634">
    <property type="term" value="C:nucleus"/>
    <property type="evidence" value="ECO:0007669"/>
    <property type="project" value="TreeGrafter"/>
</dbReference>
<dbReference type="GO" id="GO:0005737">
    <property type="term" value="C:cytoplasm"/>
    <property type="evidence" value="ECO:0007669"/>
    <property type="project" value="TreeGrafter"/>
</dbReference>
<keyword evidence="4" id="KW-1185">Reference proteome</keyword>
<protein>
    <submittedName>
        <fullName evidence="3">Non-specific serine/threonine protein kinase</fullName>
        <ecNumber evidence="3">2.7.11.1</ecNumber>
    </submittedName>
</protein>